<dbReference type="EMBL" id="LKBA01000006">
    <property type="protein sequence ID" value="KPN63611.1"/>
    <property type="molecule type" value="Genomic_DNA"/>
</dbReference>
<evidence type="ECO:0000313" key="4">
    <source>
        <dbReference type="EMBL" id="KPN63611.1"/>
    </source>
</evidence>
<sequence length="129" mass="13929">MKQLYIADDNSDFALFLKLVAERDGWSVVVCANGRELLDQVQLAQGAALLLVDINMPELDGIQAVEGLAGVDRPLRIRFMTGGADTSIMAAKMIARARSLSVGRNIFKPVTKDRLLSILADEATLLADG</sequence>
<dbReference type="Proteomes" id="UP000050471">
    <property type="component" value="Unassembled WGS sequence"/>
</dbReference>
<dbReference type="InterPro" id="IPR011006">
    <property type="entry name" value="CheY-like_superfamily"/>
</dbReference>
<evidence type="ECO:0000256" key="1">
    <source>
        <dbReference type="ARBA" id="ARBA00022553"/>
    </source>
</evidence>
<dbReference type="InterPro" id="IPR001789">
    <property type="entry name" value="Sig_transdc_resp-reg_receiver"/>
</dbReference>
<proteinExistence type="predicted"/>
<dbReference type="Pfam" id="PF00072">
    <property type="entry name" value="Response_reg"/>
    <property type="match status" value="1"/>
</dbReference>
<dbReference type="Gene3D" id="3.40.50.2300">
    <property type="match status" value="1"/>
</dbReference>
<evidence type="ECO:0000313" key="5">
    <source>
        <dbReference type="Proteomes" id="UP000050471"/>
    </source>
</evidence>
<dbReference type="SMART" id="SM00448">
    <property type="entry name" value="REC"/>
    <property type="match status" value="1"/>
</dbReference>
<dbReference type="PROSITE" id="PS50110">
    <property type="entry name" value="RESPONSE_REGULATORY"/>
    <property type="match status" value="1"/>
</dbReference>
<evidence type="ECO:0000259" key="3">
    <source>
        <dbReference type="PROSITE" id="PS50110"/>
    </source>
</evidence>
<dbReference type="OrthoDB" id="7864571at2"/>
<dbReference type="GO" id="GO:0000160">
    <property type="term" value="P:phosphorelay signal transduction system"/>
    <property type="evidence" value="ECO:0007669"/>
    <property type="project" value="InterPro"/>
</dbReference>
<dbReference type="AlphaFoldDB" id="A0A0N8IBN6"/>
<feature type="modified residue" description="4-aspartylphosphate" evidence="2">
    <location>
        <position position="53"/>
    </location>
</feature>
<evidence type="ECO:0000256" key="2">
    <source>
        <dbReference type="PROSITE-ProRule" id="PRU00169"/>
    </source>
</evidence>
<dbReference type="InterPro" id="IPR050595">
    <property type="entry name" value="Bact_response_regulator"/>
</dbReference>
<dbReference type="PANTHER" id="PTHR44591:SF3">
    <property type="entry name" value="RESPONSE REGULATORY DOMAIN-CONTAINING PROTEIN"/>
    <property type="match status" value="1"/>
</dbReference>
<keyword evidence="5" id="KW-1185">Reference proteome</keyword>
<dbReference type="RefSeq" id="WP_055190129.1">
    <property type="nucleotide sequence ID" value="NZ_FPBS01000031.1"/>
</dbReference>
<reference evidence="4 5" key="1">
    <citation type="submission" date="2015-09" db="EMBL/GenBank/DDBJ databases">
        <title>Draft genome sequence of Aliiroseovarius crassostreae CV919-312TSm, the causative agent of Roseovarius Oyster Disease (formerly Juvenile Oyster Disease).</title>
        <authorList>
            <person name="Kessner L."/>
            <person name="Spinard E."/>
            <person name="Nelson D."/>
        </authorList>
    </citation>
    <scope>NUCLEOTIDE SEQUENCE [LARGE SCALE GENOMIC DNA]</scope>
    <source>
        <strain evidence="4 5">CV919-312</strain>
    </source>
</reference>
<name>A0A0N8IBN6_9RHOB</name>
<dbReference type="STRING" id="154981.AKJ29_13330"/>
<comment type="caution">
    <text evidence="4">The sequence shown here is derived from an EMBL/GenBank/DDBJ whole genome shotgun (WGS) entry which is preliminary data.</text>
</comment>
<gene>
    <name evidence="4" type="ORF">AKJ29_13330</name>
</gene>
<accession>A0A0N8IBN6</accession>
<keyword evidence="1 2" id="KW-0597">Phosphoprotein</keyword>
<feature type="domain" description="Response regulatory" evidence="3">
    <location>
        <begin position="3"/>
        <end position="123"/>
    </location>
</feature>
<organism evidence="4 5">
    <name type="scientific">Aliiroseovarius crassostreae</name>
    <dbReference type="NCBI Taxonomy" id="154981"/>
    <lineage>
        <taxon>Bacteria</taxon>
        <taxon>Pseudomonadati</taxon>
        <taxon>Pseudomonadota</taxon>
        <taxon>Alphaproteobacteria</taxon>
        <taxon>Rhodobacterales</taxon>
        <taxon>Paracoccaceae</taxon>
        <taxon>Aliiroseovarius</taxon>
    </lineage>
</organism>
<protein>
    <recommendedName>
        <fullName evidence="3">Response regulatory domain-containing protein</fullName>
    </recommendedName>
</protein>
<dbReference type="SUPFAM" id="SSF52172">
    <property type="entry name" value="CheY-like"/>
    <property type="match status" value="1"/>
</dbReference>
<dbReference type="PANTHER" id="PTHR44591">
    <property type="entry name" value="STRESS RESPONSE REGULATOR PROTEIN 1"/>
    <property type="match status" value="1"/>
</dbReference>